<feature type="domain" description="C2H2-type" evidence="11">
    <location>
        <begin position="387"/>
        <end position="415"/>
    </location>
</feature>
<feature type="domain" description="C2H2-type" evidence="11">
    <location>
        <begin position="529"/>
        <end position="557"/>
    </location>
</feature>
<dbReference type="SUPFAM" id="SSF57667">
    <property type="entry name" value="beta-beta-alpha zinc fingers"/>
    <property type="match status" value="2"/>
</dbReference>
<evidence type="ECO:0000256" key="9">
    <source>
        <dbReference type="PROSITE-ProRule" id="PRU01263"/>
    </source>
</evidence>
<dbReference type="InterPro" id="IPR036236">
    <property type="entry name" value="Znf_C2H2_sf"/>
</dbReference>
<feature type="domain" description="ZAD" evidence="12">
    <location>
        <begin position="9"/>
        <end position="87"/>
    </location>
</feature>
<dbReference type="Gene3D" id="3.40.1800.20">
    <property type="match status" value="1"/>
</dbReference>
<dbReference type="GO" id="GO:0008270">
    <property type="term" value="F:zinc ion binding"/>
    <property type="evidence" value="ECO:0007669"/>
    <property type="project" value="UniProtKB-UniRule"/>
</dbReference>
<evidence type="ECO:0000256" key="4">
    <source>
        <dbReference type="ARBA" id="ARBA00022771"/>
    </source>
</evidence>
<dbReference type="GO" id="GO:0000981">
    <property type="term" value="F:DNA-binding transcription factor activity, RNA polymerase II-specific"/>
    <property type="evidence" value="ECO:0007669"/>
    <property type="project" value="TreeGrafter"/>
</dbReference>
<dbReference type="KEGG" id="scac:106084783"/>
<feature type="binding site" evidence="9">
    <location>
        <position position="60"/>
    </location>
    <ligand>
        <name>Zn(2+)</name>
        <dbReference type="ChEBI" id="CHEBI:29105"/>
    </ligand>
</feature>
<dbReference type="GO" id="GO:0005634">
    <property type="term" value="C:nucleus"/>
    <property type="evidence" value="ECO:0007669"/>
    <property type="project" value="UniProtKB-SubCell"/>
</dbReference>
<gene>
    <name evidence="13" type="primary">106084783</name>
</gene>
<dbReference type="PROSITE" id="PS00028">
    <property type="entry name" value="ZINC_FINGER_C2H2_1"/>
    <property type="match status" value="6"/>
</dbReference>
<name>A0A1I8P2X8_STOCA</name>
<dbReference type="Pfam" id="PF07776">
    <property type="entry name" value="zf-AD"/>
    <property type="match status" value="1"/>
</dbReference>
<dbReference type="AlphaFoldDB" id="A0A1I8P2X8"/>
<feature type="binding site" evidence="9">
    <location>
        <position position="14"/>
    </location>
    <ligand>
        <name>Zn(2+)</name>
        <dbReference type="ChEBI" id="CHEBI:29105"/>
    </ligand>
</feature>
<keyword evidence="2 9" id="KW-0479">Metal-binding</keyword>
<evidence type="ECO:0000313" key="14">
    <source>
        <dbReference type="Proteomes" id="UP000095300"/>
    </source>
</evidence>
<evidence type="ECO:0000313" key="13">
    <source>
        <dbReference type="EnsemblMetazoa" id="SCAU004378-PA"/>
    </source>
</evidence>
<reference evidence="13" key="1">
    <citation type="submission" date="2020-05" db="UniProtKB">
        <authorList>
            <consortium name="EnsemblMetazoa"/>
        </authorList>
    </citation>
    <scope>IDENTIFICATION</scope>
    <source>
        <strain evidence="13">USDA</strain>
    </source>
</reference>
<evidence type="ECO:0000256" key="8">
    <source>
        <dbReference type="PROSITE-ProRule" id="PRU00042"/>
    </source>
</evidence>
<feature type="binding site" evidence="9">
    <location>
        <position position="63"/>
    </location>
    <ligand>
        <name>Zn(2+)</name>
        <dbReference type="ChEBI" id="CHEBI:29105"/>
    </ligand>
</feature>
<accession>A0A1I8P2X8</accession>
<dbReference type="PROSITE" id="PS51915">
    <property type="entry name" value="ZAD"/>
    <property type="match status" value="1"/>
</dbReference>
<dbReference type="Proteomes" id="UP000095300">
    <property type="component" value="Unassembled WGS sequence"/>
</dbReference>
<evidence type="ECO:0000259" key="12">
    <source>
        <dbReference type="PROSITE" id="PS51915"/>
    </source>
</evidence>
<evidence type="ECO:0000259" key="11">
    <source>
        <dbReference type="PROSITE" id="PS50157"/>
    </source>
</evidence>
<evidence type="ECO:0000256" key="5">
    <source>
        <dbReference type="ARBA" id="ARBA00022833"/>
    </source>
</evidence>
<keyword evidence="3" id="KW-0677">Repeat</keyword>
<keyword evidence="5 9" id="KW-0862">Zinc</keyword>
<evidence type="ECO:0000256" key="1">
    <source>
        <dbReference type="ARBA" id="ARBA00004123"/>
    </source>
</evidence>
<dbReference type="PROSITE" id="PS50157">
    <property type="entry name" value="ZINC_FINGER_C2H2_2"/>
    <property type="match status" value="6"/>
</dbReference>
<feature type="region of interest" description="Disordered" evidence="10">
    <location>
        <begin position="144"/>
        <end position="194"/>
    </location>
</feature>
<feature type="binding site" evidence="9">
    <location>
        <position position="11"/>
    </location>
    <ligand>
        <name>Zn(2+)</name>
        <dbReference type="ChEBI" id="CHEBI:29105"/>
    </ligand>
</feature>
<evidence type="ECO:0000256" key="3">
    <source>
        <dbReference type="ARBA" id="ARBA00022737"/>
    </source>
</evidence>
<dbReference type="PANTHER" id="PTHR24379">
    <property type="entry name" value="KRAB AND ZINC FINGER DOMAIN-CONTAINING"/>
    <property type="match status" value="1"/>
</dbReference>
<dbReference type="SMART" id="SM00355">
    <property type="entry name" value="ZnF_C2H2"/>
    <property type="match status" value="10"/>
</dbReference>
<dbReference type="InterPro" id="IPR013087">
    <property type="entry name" value="Znf_C2H2_type"/>
</dbReference>
<protein>
    <submittedName>
        <fullName evidence="13">Uncharacterized protein</fullName>
    </submittedName>
</protein>
<dbReference type="OrthoDB" id="3863715at2759"/>
<dbReference type="FunFam" id="3.30.160.60:FF:000045">
    <property type="entry name" value="ZFP69 zinc finger protein B"/>
    <property type="match status" value="1"/>
</dbReference>
<dbReference type="InterPro" id="IPR012934">
    <property type="entry name" value="Znf_AD"/>
</dbReference>
<dbReference type="GO" id="GO:0000977">
    <property type="term" value="F:RNA polymerase II transcription regulatory region sequence-specific DNA binding"/>
    <property type="evidence" value="ECO:0007669"/>
    <property type="project" value="TreeGrafter"/>
</dbReference>
<dbReference type="STRING" id="35570.A0A1I8P2X8"/>
<evidence type="ECO:0000256" key="10">
    <source>
        <dbReference type="SAM" id="MobiDB-lite"/>
    </source>
</evidence>
<proteinExistence type="predicted"/>
<feature type="domain" description="C2H2-type" evidence="11">
    <location>
        <begin position="331"/>
        <end position="354"/>
    </location>
</feature>
<comment type="subcellular location">
    <subcellularLocation>
        <location evidence="1">Nucleus</location>
    </subcellularLocation>
</comment>
<dbReference type="VEuPathDB" id="VectorBase:SCAU004378"/>
<dbReference type="Gene3D" id="3.30.160.60">
    <property type="entry name" value="Classic Zinc Finger"/>
    <property type="match status" value="3"/>
</dbReference>
<evidence type="ECO:0000256" key="7">
    <source>
        <dbReference type="ARBA" id="ARBA00023242"/>
    </source>
</evidence>
<feature type="domain" description="C2H2-type" evidence="11">
    <location>
        <begin position="289"/>
        <end position="317"/>
    </location>
</feature>
<keyword evidence="7" id="KW-0539">Nucleus</keyword>
<sequence length="724" mass="83930">MLQHPPPPEYCRLCVKSCNDDQHSLYDERGQANANHDLVSKYFTNAMLNMEWERRLQYICGKCWQHILEFHQFQESIIEAQKGQHLHIEEAKEVVEVKIKTELNVNQQKVQLDLPMTKGLGASTEYLIEPTVLTFDIKSEDPLDLNSDYDGMSSPDGQDNLTDEEMSPMMSSRKENPSLQNDDESNEDYSSNDDLPLSSLGQTNLCSSDKKVLCTKKSVEEFDELVALWRSSLECDICHQLVATYSQLKEHFSKSHAPEICYLMCCQLRLETRYDIDRHIRYHNAPQQLKCEACCKTYCRVRYLRDHKRKFHSSKGKDNNAKDSKKSGGKYCCVKCSKDFATEKHLIQHNRDVHKPKIFECNFCEKSFMRPIALRQHLASHTGEKPHTCPFCPKAFTWQGDFSLHLSKSHLQEWTKSAPREMMKGYRRETRGNCMVYICLKCSLEYDNQYSMYGHLQLCRRDVGQTKSKKGFRLEIRGESKVYVCTYCSKEYDKRVAIVNHTRGCQRDTEQKEPKKGYRHEIRGKNMVYVCRSCSQEYKNRSTMHKHVRLCQGIERPIQLNKGYRRETRGESMVCVCSFCSKEYAKMQSMRSHLYRCHRDESSLAKQAPPMPAVQQQPFHGQGTRVSQDSLNAWIIGPSTIDVANITPDGYNLNGKEVEEDSLMGPIKGNELKGDENASKTNVKTEQLAAGTIAFDEYQMSHEFENATWKSEEFLKSEQEFMEL</sequence>
<keyword evidence="14" id="KW-1185">Reference proteome</keyword>
<organism evidence="13 14">
    <name type="scientific">Stomoxys calcitrans</name>
    <name type="common">Stable fly</name>
    <name type="synonym">Conops calcitrans</name>
    <dbReference type="NCBI Taxonomy" id="35570"/>
    <lineage>
        <taxon>Eukaryota</taxon>
        <taxon>Metazoa</taxon>
        <taxon>Ecdysozoa</taxon>
        <taxon>Arthropoda</taxon>
        <taxon>Hexapoda</taxon>
        <taxon>Insecta</taxon>
        <taxon>Pterygota</taxon>
        <taxon>Neoptera</taxon>
        <taxon>Endopterygota</taxon>
        <taxon>Diptera</taxon>
        <taxon>Brachycera</taxon>
        <taxon>Muscomorpha</taxon>
        <taxon>Muscoidea</taxon>
        <taxon>Muscidae</taxon>
        <taxon>Stomoxys</taxon>
    </lineage>
</organism>
<evidence type="ECO:0000256" key="6">
    <source>
        <dbReference type="ARBA" id="ARBA00023125"/>
    </source>
</evidence>
<keyword evidence="4 8" id="KW-0863">Zinc-finger</keyword>
<dbReference type="PANTHER" id="PTHR24379:SF121">
    <property type="entry name" value="C2H2-TYPE DOMAIN-CONTAINING PROTEIN"/>
    <property type="match status" value="1"/>
</dbReference>
<keyword evidence="6" id="KW-0238">DNA-binding</keyword>
<dbReference type="EnsemblMetazoa" id="SCAU004378-RA">
    <property type="protein sequence ID" value="SCAU004378-PA"/>
    <property type="gene ID" value="SCAU004378"/>
</dbReference>
<dbReference type="SUPFAM" id="SSF57716">
    <property type="entry name" value="Glucocorticoid receptor-like (DNA-binding domain)"/>
    <property type="match status" value="1"/>
</dbReference>
<feature type="domain" description="C2H2-type" evidence="11">
    <location>
        <begin position="483"/>
        <end position="513"/>
    </location>
</feature>
<evidence type="ECO:0000256" key="2">
    <source>
        <dbReference type="ARBA" id="ARBA00022723"/>
    </source>
</evidence>
<dbReference type="SMART" id="SM00868">
    <property type="entry name" value="zf-AD"/>
    <property type="match status" value="1"/>
</dbReference>
<feature type="compositionally biased region" description="Acidic residues" evidence="10">
    <location>
        <begin position="181"/>
        <end position="191"/>
    </location>
</feature>
<feature type="domain" description="C2H2-type" evidence="11">
    <location>
        <begin position="359"/>
        <end position="386"/>
    </location>
</feature>